<comment type="cofactor">
    <cofactor evidence="14">
        <name>Zn(2+)</name>
        <dbReference type="ChEBI" id="CHEBI:29105"/>
    </cofactor>
    <text evidence="14">Binds 1 zinc ion per subunit.</text>
</comment>
<dbReference type="InterPro" id="IPR038502">
    <property type="entry name" value="M1_LTA-4_hydro/amino_C_sf"/>
</dbReference>
<name>A0AAD4AGD9_9GAMM</name>
<feature type="domain" description="Peptidase M1 leukotriene A4 hydrolase/aminopeptidase C-terminal" evidence="16">
    <location>
        <begin position="475"/>
        <end position="613"/>
    </location>
</feature>
<feature type="signal peptide" evidence="15">
    <location>
        <begin position="1"/>
        <end position="21"/>
    </location>
</feature>
<dbReference type="Gene3D" id="1.25.40.320">
    <property type="entry name" value="Peptidase M1, leukotriene A4 hydrolase/aminopeptidase C-terminal domain"/>
    <property type="match status" value="1"/>
</dbReference>
<dbReference type="Gene3D" id="3.30.2010.30">
    <property type="match status" value="1"/>
</dbReference>
<evidence type="ECO:0000256" key="4">
    <source>
        <dbReference type="ARBA" id="ARBA00012564"/>
    </source>
</evidence>
<dbReference type="CDD" id="cd09599">
    <property type="entry name" value="M1_LTA4H"/>
    <property type="match status" value="1"/>
</dbReference>
<feature type="binding site" evidence="14">
    <location>
        <position position="333"/>
    </location>
    <ligand>
        <name>Zn(2+)</name>
        <dbReference type="ChEBI" id="CHEBI:29105"/>
        <note>catalytic</note>
    </ligand>
</feature>
<dbReference type="FunFam" id="3.30.2010.30:FF:000001">
    <property type="entry name" value="Leukotriene A(4) hydrolase"/>
    <property type="match status" value="1"/>
</dbReference>
<sequence>MKLSALTTSLMLAGFSHLAIATQAVDEHTYANLNDVISTHLHLDLDVDFADKQLEGFVEHTLDWRTAQARTLVLDTRDLEIDKVMYQGKNGQWHKAAFTLAKRDDVKGAKLTITFKQQAKKARIYYNSLPQASGLQWLTPIQTASKTHPFMYSQSQAIHARSWIPVQDTPAMRVTYSARINTPEDVRAVMSADNSGAFIKDGDYWFDMPQAIPPYLIAIGAGNLEYKEMSHQTAIFAEPQILDASVAEFNDTQAMIDKTNVMYGEYAWGRYDLLMLPPSFPFGGMENPRLSFITPTVVAGDKSLVNLIAHELAHSWSGNLVTNATWEDLWLNEGFTSYVENRIMEEVFGRERAVMEQALDTAGLKKQLKNIPAPDTRLNLKLNGRDPDDAFSSVPYTKGQLFLLYLEEKFGRARFDEFVKGYFSKYSFKSLTTAEFTVYLNTHLLEKYPGIVSLEKANEWIHQPGLPADAPNPTSDAFINVDKIAAAWLKDEVSVTALPTGKWTVHEWLHFINNLPRDLSLNKMKELDNAFNLTTSTNAERAFAWYMLAVGNGYQAIYPALDEHLSGIGRRKLIVPLYKALVKNGKRAWAQKVYQAARPGYHPLAQGTIDAIFNK</sequence>
<dbReference type="InterPro" id="IPR049980">
    <property type="entry name" value="LTA4H_cat"/>
</dbReference>
<dbReference type="Gene3D" id="1.10.390.10">
    <property type="entry name" value="Neutral Protease Domain 2"/>
    <property type="match status" value="1"/>
</dbReference>
<evidence type="ECO:0000259" key="16">
    <source>
        <dbReference type="SMART" id="SM01263"/>
    </source>
</evidence>
<feature type="chain" id="PRO_5041940679" description="Aminopeptidase N" evidence="15">
    <location>
        <begin position="22"/>
        <end position="615"/>
    </location>
</feature>
<comment type="similarity">
    <text evidence="3">Belongs to the peptidase M1 family.</text>
</comment>
<keyword evidence="15" id="KW-0732">Signal</keyword>
<dbReference type="Pfam" id="PF17900">
    <property type="entry name" value="Peptidase_M1_N"/>
    <property type="match status" value="1"/>
</dbReference>
<dbReference type="InterPro" id="IPR027268">
    <property type="entry name" value="Peptidase_M4/M1_CTD_sf"/>
</dbReference>
<comment type="catalytic activity">
    <reaction evidence="1">
        <text>Release of an N-terminal amino acid, Xaa-|-Yaa- from a peptide, amide or arylamide. Xaa is preferably Ala, but may be most amino acids including Pro (slow action). When a terminal hydrophobic residue is followed by a prolyl residue, the two may be released as an intact Xaa-Pro dipeptide.</text>
        <dbReference type="EC" id="3.4.11.2"/>
    </reaction>
</comment>
<evidence type="ECO:0000313" key="17">
    <source>
        <dbReference type="EMBL" id="KAF7767662.1"/>
    </source>
</evidence>
<feature type="active site" description="Proton donor" evidence="12">
    <location>
        <position position="396"/>
    </location>
</feature>
<dbReference type="Proteomes" id="UP000016487">
    <property type="component" value="Unassembled WGS sequence"/>
</dbReference>
<evidence type="ECO:0000313" key="18">
    <source>
        <dbReference type="Proteomes" id="UP000016487"/>
    </source>
</evidence>
<evidence type="ECO:0000256" key="8">
    <source>
        <dbReference type="ARBA" id="ARBA00022723"/>
    </source>
</evidence>
<dbReference type="InterPro" id="IPR015211">
    <property type="entry name" value="Peptidase_M1_C"/>
</dbReference>
<accession>A0AAD4AGD9</accession>
<dbReference type="SUPFAM" id="SSF48371">
    <property type="entry name" value="ARM repeat"/>
    <property type="match status" value="1"/>
</dbReference>
<evidence type="ECO:0000256" key="3">
    <source>
        <dbReference type="ARBA" id="ARBA00010136"/>
    </source>
</evidence>
<dbReference type="PANTHER" id="PTHR45726:SF3">
    <property type="entry name" value="LEUKOTRIENE A-4 HYDROLASE"/>
    <property type="match status" value="1"/>
</dbReference>
<dbReference type="GO" id="GO:0008270">
    <property type="term" value="F:zinc ion binding"/>
    <property type="evidence" value="ECO:0007669"/>
    <property type="project" value="InterPro"/>
</dbReference>
<dbReference type="GO" id="GO:0016285">
    <property type="term" value="F:alanyl aminopeptidase activity"/>
    <property type="evidence" value="ECO:0007669"/>
    <property type="project" value="UniProtKB-EC"/>
</dbReference>
<dbReference type="InterPro" id="IPR014782">
    <property type="entry name" value="Peptidase_M1_dom"/>
</dbReference>
<evidence type="ECO:0000256" key="13">
    <source>
        <dbReference type="PIRSR" id="PIRSR634015-2"/>
    </source>
</evidence>
<dbReference type="RefSeq" id="WP_010365256.1">
    <property type="nucleotide sequence ID" value="NZ_AHBZ03000023.1"/>
</dbReference>
<dbReference type="PANTHER" id="PTHR45726">
    <property type="entry name" value="LEUKOTRIENE A-4 HYDROLASE"/>
    <property type="match status" value="1"/>
</dbReference>
<evidence type="ECO:0000256" key="10">
    <source>
        <dbReference type="ARBA" id="ARBA00022833"/>
    </source>
</evidence>
<dbReference type="SMART" id="SM01263">
    <property type="entry name" value="Leuk-A4-hydro_C"/>
    <property type="match status" value="1"/>
</dbReference>
<keyword evidence="11" id="KW-0482">Metalloprotease</keyword>
<feature type="binding site" evidence="14">
    <location>
        <position position="314"/>
    </location>
    <ligand>
        <name>Zn(2+)</name>
        <dbReference type="ChEBI" id="CHEBI:29105"/>
        <note>catalytic</note>
    </ligand>
</feature>
<comment type="subcellular location">
    <subcellularLocation>
        <location evidence="2">Cytoplasm</location>
    </subcellularLocation>
</comment>
<dbReference type="EC" id="3.4.11.2" evidence="4"/>
<dbReference type="GO" id="GO:0008237">
    <property type="term" value="F:metallopeptidase activity"/>
    <property type="evidence" value="ECO:0007669"/>
    <property type="project" value="UniProtKB-KW"/>
</dbReference>
<dbReference type="InterPro" id="IPR001930">
    <property type="entry name" value="Peptidase_M1"/>
</dbReference>
<evidence type="ECO:0000256" key="1">
    <source>
        <dbReference type="ARBA" id="ARBA00000098"/>
    </source>
</evidence>
<dbReference type="Pfam" id="PF09127">
    <property type="entry name" value="Leuk-A4-hydro_C"/>
    <property type="match status" value="1"/>
</dbReference>
<keyword evidence="9" id="KW-0378">Hydrolase</keyword>
<dbReference type="GO" id="GO:0005737">
    <property type="term" value="C:cytoplasm"/>
    <property type="evidence" value="ECO:0007669"/>
    <property type="project" value="UniProtKB-SubCell"/>
</dbReference>
<evidence type="ECO:0000256" key="2">
    <source>
        <dbReference type="ARBA" id="ARBA00004496"/>
    </source>
</evidence>
<feature type="active site" description="Proton acceptor" evidence="12">
    <location>
        <position position="311"/>
    </location>
</feature>
<reference evidence="17" key="2">
    <citation type="submission" date="2015-03" db="EMBL/GenBank/DDBJ databases">
        <title>Genome sequence of Pseudoalteromonas citrea.</title>
        <authorList>
            <person name="Xie B.-B."/>
            <person name="Rong J.-C."/>
            <person name="Qin Q.-L."/>
            <person name="Zhang Y.-Z."/>
        </authorList>
    </citation>
    <scope>NUCLEOTIDE SEQUENCE</scope>
    <source>
        <strain evidence="17">DSM 8771</strain>
    </source>
</reference>
<dbReference type="AlphaFoldDB" id="A0AAD4AGD9"/>
<dbReference type="InterPro" id="IPR034015">
    <property type="entry name" value="M1_LTA4H"/>
</dbReference>
<gene>
    <name evidence="17" type="ORF">PCIT_a3721</name>
</gene>
<evidence type="ECO:0000256" key="5">
    <source>
        <dbReference type="ARBA" id="ARBA00015611"/>
    </source>
</evidence>
<dbReference type="InterPro" id="IPR045357">
    <property type="entry name" value="Aminopeptidase_N-like_N"/>
</dbReference>
<evidence type="ECO:0000256" key="14">
    <source>
        <dbReference type="PIRSR" id="PIRSR634015-3"/>
    </source>
</evidence>
<dbReference type="Gene3D" id="2.60.40.1730">
    <property type="entry name" value="tricorn interacting facor f3 domain"/>
    <property type="match status" value="1"/>
</dbReference>
<dbReference type="Pfam" id="PF01433">
    <property type="entry name" value="Peptidase_M1"/>
    <property type="match status" value="1"/>
</dbReference>
<dbReference type="PRINTS" id="PR00756">
    <property type="entry name" value="ALADIPTASE"/>
</dbReference>
<feature type="binding site" evidence="13">
    <location>
        <begin position="154"/>
        <end position="156"/>
    </location>
    <ligand>
        <name>a peptide</name>
        <dbReference type="ChEBI" id="CHEBI:60466"/>
    </ligand>
</feature>
<organism evidence="17 18">
    <name type="scientific">Pseudoalteromonas citrea</name>
    <dbReference type="NCBI Taxonomy" id="43655"/>
    <lineage>
        <taxon>Bacteria</taxon>
        <taxon>Pseudomonadati</taxon>
        <taxon>Pseudomonadota</taxon>
        <taxon>Gammaproteobacteria</taxon>
        <taxon>Alteromonadales</taxon>
        <taxon>Pseudoalteromonadaceae</taxon>
        <taxon>Pseudoalteromonas</taxon>
    </lineage>
</organism>
<keyword evidence="8 14" id="KW-0479">Metal-binding</keyword>
<evidence type="ECO:0000256" key="7">
    <source>
        <dbReference type="ARBA" id="ARBA00022670"/>
    </source>
</evidence>
<dbReference type="EMBL" id="AHBZ03000023">
    <property type="protein sequence ID" value="KAF7767662.1"/>
    <property type="molecule type" value="Genomic_DNA"/>
</dbReference>
<feature type="binding site" evidence="14">
    <location>
        <position position="310"/>
    </location>
    <ligand>
        <name>Zn(2+)</name>
        <dbReference type="ChEBI" id="CHEBI:29105"/>
        <note>catalytic</note>
    </ligand>
</feature>
<dbReference type="SUPFAM" id="SSF55486">
    <property type="entry name" value="Metalloproteases ('zincins'), catalytic domain"/>
    <property type="match status" value="1"/>
</dbReference>
<keyword evidence="6" id="KW-0963">Cytoplasm</keyword>
<dbReference type="InterPro" id="IPR016024">
    <property type="entry name" value="ARM-type_fold"/>
</dbReference>
<evidence type="ECO:0000256" key="15">
    <source>
        <dbReference type="SAM" id="SignalP"/>
    </source>
</evidence>
<dbReference type="InterPro" id="IPR042097">
    <property type="entry name" value="Aminopeptidase_N-like_N_sf"/>
</dbReference>
<dbReference type="SUPFAM" id="SSF63737">
    <property type="entry name" value="Leukotriene A4 hydrolase N-terminal domain"/>
    <property type="match status" value="1"/>
</dbReference>
<evidence type="ECO:0000256" key="12">
    <source>
        <dbReference type="PIRSR" id="PIRSR634015-1"/>
    </source>
</evidence>
<comment type="caution">
    <text evidence="17">The sequence shown here is derived from an EMBL/GenBank/DDBJ whole genome shotgun (WGS) entry which is preliminary data.</text>
</comment>
<keyword evidence="7" id="KW-0645">Protease</keyword>
<evidence type="ECO:0000256" key="9">
    <source>
        <dbReference type="ARBA" id="ARBA00022801"/>
    </source>
</evidence>
<protein>
    <recommendedName>
        <fullName evidence="5">Aminopeptidase N</fullName>
        <ecNumber evidence="4">3.4.11.2</ecNumber>
    </recommendedName>
</protein>
<feature type="binding site" evidence="13">
    <location>
        <begin position="281"/>
        <end position="286"/>
    </location>
    <ligand>
        <name>a peptide</name>
        <dbReference type="ChEBI" id="CHEBI:60466"/>
    </ligand>
</feature>
<feature type="binding site" evidence="13">
    <location>
        <begin position="570"/>
        <end position="572"/>
    </location>
    <ligand>
        <name>a peptide</name>
        <dbReference type="ChEBI" id="CHEBI:60466"/>
    </ligand>
</feature>
<evidence type="ECO:0000256" key="11">
    <source>
        <dbReference type="ARBA" id="ARBA00023049"/>
    </source>
</evidence>
<dbReference type="GO" id="GO:0006508">
    <property type="term" value="P:proteolysis"/>
    <property type="evidence" value="ECO:0007669"/>
    <property type="project" value="UniProtKB-KW"/>
</dbReference>
<keyword evidence="10 14" id="KW-0862">Zinc</keyword>
<reference evidence="17" key="1">
    <citation type="journal article" date="2012" name="J. Bacteriol.">
        <title>Genome sequences of type strains of seven species of the marine bacterium Pseudoalteromonas.</title>
        <authorList>
            <person name="Xie B.B."/>
            <person name="Shu Y.L."/>
            <person name="Qin Q.L."/>
            <person name="Rong J.C."/>
            <person name="Zhang X.Y."/>
            <person name="Chen X.L."/>
            <person name="Shi M."/>
            <person name="He H.L."/>
            <person name="Zhou B.C."/>
            <person name="Zhang Y.Z."/>
        </authorList>
    </citation>
    <scope>NUCLEOTIDE SEQUENCE</scope>
    <source>
        <strain evidence="17">DSM 8771</strain>
    </source>
</reference>
<evidence type="ECO:0000256" key="6">
    <source>
        <dbReference type="ARBA" id="ARBA00022490"/>
    </source>
</evidence>
<proteinExistence type="inferred from homology"/>